<dbReference type="InterPro" id="IPR042561">
    <property type="entry name" value="Exo84_C_1"/>
</dbReference>
<feature type="domain" description="Exocyst component Exo84 C-terminal" evidence="8">
    <location>
        <begin position="502"/>
        <end position="701"/>
    </location>
</feature>
<dbReference type="InterPro" id="IPR033961">
    <property type="entry name" value="Exo84"/>
</dbReference>
<evidence type="ECO:0000256" key="7">
    <source>
        <dbReference type="SAM" id="MobiDB-lite"/>
    </source>
</evidence>
<feature type="compositionally biased region" description="Basic and acidic residues" evidence="7">
    <location>
        <begin position="133"/>
        <end position="149"/>
    </location>
</feature>
<dbReference type="Gene3D" id="1.20.58.1210">
    <property type="entry name" value="Exo84p, N-terminal helical domain"/>
    <property type="match status" value="1"/>
</dbReference>
<reference evidence="9" key="1">
    <citation type="submission" date="2023-07" db="EMBL/GenBank/DDBJ databases">
        <title>Black Yeasts Isolated from many extreme environments.</title>
        <authorList>
            <person name="Coleine C."/>
            <person name="Stajich J.E."/>
            <person name="Selbmann L."/>
        </authorList>
    </citation>
    <scope>NUCLEOTIDE SEQUENCE</scope>
    <source>
        <strain evidence="9">CCFEE 5485</strain>
    </source>
</reference>
<dbReference type="GO" id="GO:0000145">
    <property type="term" value="C:exocyst"/>
    <property type="evidence" value="ECO:0007669"/>
    <property type="project" value="InterPro"/>
</dbReference>
<dbReference type="SUPFAM" id="SSF74788">
    <property type="entry name" value="Cullin repeat-like"/>
    <property type="match status" value="1"/>
</dbReference>
<dbReference type="InterPro" id="IPR011993">
    <property type="entry name" value="PH-like_dom_sf"/>
</dbReference>
<feature type="compositionally biased region" description="Polar residues" evidence="7">
    <location>
        <begin position="43"/>
        <end position="63"/>
    </location>
</feature>
<dbReference type="Pfam" id="PF16528">
    <property type="entry name" value="Exo84_C"/>
    <property type="match status" value="1"/>
</dbReference>
<comment type="similarity">
    <text evidence="2">Belongs to the EXO84 family.</text>
</comment>
<keyword evidence="5" id="KW-0268">Exocytosis</keyword>
<dbReference type="Pfam" id="PF08700">
    <property type="entry name" value="VPS51_Exo84_N"/>
    <property type="match status" value="1"/>
</dbReference>
<dbReference type="GO" id="GO:0006893">
    <property type="term" value="P:Golgi to plasma membrane transport"/>
    <property type="evidence" value="ECO:0007669"/>
    <property type="project" value="TreeGrafter"/>
</dbReference>
<dbReference type="PANTHER" id="PTHR21426:SF12">
    <property type="entry name" value="EXOCYST COMPLEX COMPONENT 8"/>
    <property type="match status" value="1"/>
</dbReference>
<dbReference type="RefSeq" id="XP_064698103.1">
    <property type="nucleotide sequence ID" value="XM_064834239.1"/>
</dbReference>
<feature type="compositionally biased region" description="Polar residues" evidence="7">
    <location>
        <begin position="114"/>
        <end position="123"/>
    </location>
</feature>
<keyword evidence="4" id="KW-0813">Transport</keyword>
<evidence type="ECO:0000256" key="2">
    <source>
        <dbReference type="ARBA" id="ARBA00007210"/>
    </source>
</evidence>
<evidence type="ECO:0000256" key="1">
    <source>
        <dbReference type="ARBA" id="ARBA00004398"/>
    </source>
</evidence>
<evidence type="ECO:0000256" key="3">
    <source>
        <dbReference type="ARBA" id="ARBA00021269"/>
    </source>
</evidence>
<dbReference type="Gene3D" id="2.30.29.30">
    <property type="entry name" value="Pleckstrin-homology domain (PH domain)/Phosphotyrosine-binding domain (PTB)"/>
    <property type="match status" value="1"/>
</dbReference>
<gene>
    <name evidence="9" type="primary">EXO84</name>
    <name evidence="9" type="ORF">LTR78_002060</name>
</gene>
<dbReference type="EMBL" id="JAUTXT010000005">
    <property type="protein sequence ID" value="KAK3677965.1"/>
    <property type="molecule type" value="Genomic_DNA"/>
</dbReference>
<dbReference type="Proteomes" id="UP001274830">
    <property type="component" value="Unassembled WGS sequence"/>
</dbReference>
<sequence length="745" mass="81364">MSDEKGSKGISLRRKKTTARPTISAPRQIGVPQQQQRRDASADSRNPSTWDTQSTHSAQTGLSVPTPGRPSISGDKTSDLVKRRYSTRFAGGQPQYGANGGDGGLVPFVPSVPNIPSQYKQQGQGRPSQDSRSPSRDGRSPERGRGPLRVDARALKDPNLQAEKYVQSILAEATESDIHNYKNDLQNVKLSTSTDLKHNVYQNRTQFIKISKEADKLKSEMRSLRTLMGELTGALGHATSAGGIDELGAPGSRLSMLGSVADRKRANRSSVANLEAMWSTHLQTLWKRVEGSQKYLPALPGRHIIMESQRWIELNSATWKPRRRVALVVLNDHLLVASEKKKQIEAQAGGNRTSVYGSAPATGQTQTMLIAERCWPLQDVSLADISSPSNAGHTNSREHKTLQNAINIRAGTESFTYATTDGAEKAGILVAFRKTQEDQRKLMAAEHGQREKKLDEMTLLTGRDLRLLKKAAAEQAEAEKVSGISRSNSVLIDVEGRQQNIRWVESQLDGLDIDIALQRFEEAVGRVEKLRQMARGIKGNVTAQEIIQSKVDSRAGKLAGLVARQLSQGSSGLEGVRGMAGWLGRLGYEEMARTKYLDSRTETMRARTRQLPFTGELQPYLHALSYTTFTLLLHTFRTFSAAFPPSAGSAVVKWAKERVDEFNGALARQMETVQKNSQIWIECVGTVREQAAVLGEVGVDFMAFVGKGVWEEGSLSSGAQSAGGGTGRKGVTLRDDGPVGLGVST</sequence>
<keyword evidence="6" id="KW-0653">Protein transport</keyword>
<dbReference type="Pfam" id="PF25345">
    <property type="entry name" value="PH_EXO84"/>
    <property type="match status" value="1"/>
</dbReference>
<feature type="region of interest" description="Disordered" evidence="7">
    <location>
        <begin position="715"/>
        <end position="745"/>
    </location>
</feature>
<comment type="subcellular location">
    <subcellularLocation>
        <location evidence="1">Cytoplasmic vesicle</location>
        <location evidence="1">Secretory vesicle</location>
    </subcellularLocation>
</comment>
<organism evidence="9 10">
    <name type="scientific">Recurvomyces mirabilis</name>
    <dbReference type="NCBI Taxonomy" id="574656"/>
    <lineage>
        <taxon>Eukaryota</taxon>
        <taxon>Fungi</taxon>
        <taxon>Dikarya</taxon>
        <taxon>Ascomycota</taxon>
        <taxon>Pezizomycotina</taxon>
        <taxon>Dothideomycetes</taxon>
        <taxon>Dothideomycetidae</taxon>
        <taxon>Mycosphaerellales</taxon>
        <taxon>Teratosphaeriaceae</taxon>
        <taxon>Recurvomyces</taxon>
    </lineage>
</organism>
<evidence type="ECO:0000256" key="6">
    <source>
        <dbReference type="ARBA" id="ARBA00022927"/>
    </source>
</evidence>
<dbReference type="InterPro" id="IPR016159">
    <property type="entry name" value="Cullin_repeat-like_dom_sf"/>
</dbReference>
<dbReference type="AlphaFoldDB" id="A0AAE0WTN4"/>
<proteinExistence type="inferred from homology"/>
<keyword evidence="10" id="KW-1185">Reference proteome</keyword>
<accession>A0AAE0WTN4</accession>
<evidence type="ECO:0000313" key="9">
    <source>
        <dbReference type="EMBL" id="KAK3677965.1"/>
    </source>
</evidence>
<dbReference type="GO" id="GO:0006887">
    <property type="term" value="P:exocytosis"/>
    <property type="evidence" value="ECO:0007669"/>
    <property type="project" value="UniProtKB-KW"/>
</dbReference>
<dbReference type="InterPro" id="IPR032403">
    <property type="entry name" value="Exo84_C"/>
</dbReference>
<evidence type="ECO:0000256" key="4">
    <source>
        <dbReference type="ARBA" id="ARBA00022448"/>
    </source>
</evidence>
<dbReference type="GO" id="GO:0030133">
    <property type="term" value="C:transport vesicle"/>
    <property type="evidence" value="ECO:0007669"/>
    <property type="project" value="UniProtKB-SubCell"/>
</dbReference>
<protein>
    <recommendedName>
        <fullName evidence="3">Exocyst complex component EXO84</fullName>
    </recommendedName>
</protein>
<evidence type="ECO:0000256" key="5">
    <source>
        <dbReference type="ARBA" id="ARBA00022483"/>
    </source>
</evidence>
<name>A0AAE0WTN4_9PEZI</name>
<dbReference type="GeneID" id="89958768"/>
<comment type="caution">
    <text evidence="9">The sequence shown here is derived from an EMBL/GenBank/DDBJ whole genome shotgun (WGS) entry which is preliminary data.</text>
</comment>
<evidence type="ECO:0000259" key="8">
    <source>
        <dbReference type="Pfam" id="PF16528"/>
    </source>
</evidence>
<dbReference type="GO" id="GO:0015031">
    <property type="term" value="P:protein transport"/>
    <property type="evidence" value="ECO:0007669"/>
    <property type="project" value="UniProtKB-KW"/>
</dbReference>
<evidence type="ECO:0000313" key="10">
    <source>
        <dbReference type="Proteomes" id="UP001274830"/>
    </source>
</evidence>
<dbReference type="Gene3D" id="1.20.58.1220">
    <property type="entry name" value="Exo84p, C-terminal helical domain"/>
    <property type="match status" value="1"/>
</dbReference>
<feature type="region of interest" description="Disordered" evidence="7">
    <location>
        <begin position="1"/>
        <end position="149"/>
    </location>
</feature>
<dbReference type="PANTHER" id="PTHR21426">
    <property type="entry name" value="EXOCYST COMPLEX COMPONENT 8"/>
    <property type="match status" value="1"/>
</dbReference>
<dbReference type="InterPro" id="IPR042560">
    <property type="entry name" value="Exo84_C_2"/>
</dbReference>